<dbReference type="PANTHER" id="PTHR33372">
    <property type="match status" value="1"/>
</dbReference>
<dbReference type="AlphaFoldDB" id="A0A250XNB7"/>
<feature type="region of interest" description="Disordered" evidence="1">
    <location>
        <begin position="46"/>
        <end position="73"/>
    </location>
</feature>
<feature type="transmembrane region" description="Helical" evidence="2">
    <location>
        <begin position="259"/>
        <end position="278"/>
    </location>
</feature>
<name>A0A250XNB7_9CHLO</name>
<keyword evidence="2" id="KW-1133">Transmembrane helix</keyword>
<keyword evidence="4" id="KW-1185">Reference proteome</keyword>
<dbReference type="Proteomes" id="UP000232323">
    <property type="component" value="Unassembled WGS sequence"/>
</dbReference>
<dbReference type="EMBL" id="BEGY01000128">
    <property type="protein sequence ID" value="GAX84567.1"/>
    <property type="molecule type" value="Genomic_DNA"/>
</dbReference>
<feature type="compositionally biased region" description="Polar residues" evidence="1">
    <location>
        <begin position="54"/>
        <end position="68"/>
    </location>
</feature>
<evidence type="ECO:0000256" key="2">
    <source>
        <dbReference type="SAM" id="Phobius"/>
    </source>
</evidence>
<protein>
    <submittedName>
        <fullName evidence="3">Uncharacterized protein</fullName>
    </submittedName>
</protein>
<comment type="caution">
    <text evidence="3">The sequence shown here is derived from an EMBL/GenBank/DDBJ whole genome shotgun (WGS) entry which is preliminary data.</text>
</comment>
<dbReference type="InterPro" id="IPR021788">
    <property type="entry name" value="CPP1-like"/>
</dbReference>
<evidence type="ECO:0000256" key="1">
    <source>
        <dbReference type="SAM" id="MobiDB-lite"/>
    </source>
</evidence>
<reference evidence="3 4" key="1">
    <citation type="submission" date="2017-08" db="EMBL/GenBank/DDBJ databases">
        <title>Acidophilic green algal genome provides insights into adaptation to an acidic environment.</title>
        <authorList>
            <person name="Hirooka S."/>
            <person name="Hirose Y."/>
            <person name="Kanesaki Y."/>
            <person name="Higuchi S."/>
            <person name="Fujiwara T."/>
            <person name="Onuma R."/>
            <person name="Era A."/>
            <person name="Ohbayashi R."/>
            <person name="Uzuka A."/>
            <person name="Nozaki H."/>
            <person name="Yoshikawa H."/>
            <person name="Miyagishima S.Y."/>
        </authorList>
    </citation>
    <scope>NUCLEOTIDE SEQUENCE [LARGE SCALE GENOMIC DNA]</scope>
    <source>
        <strain evidence="3 4">NIES-2499</strain>
    </source>
</reference>
<keyword evidence="2" id="KW-0812">Transmembrane</keyword>
<sequence>MRVKMKSVTAQTACSTTDLIFYVPRADRRIVDCVLARKRITCSSAAAGSMGEKPSNSQDTPIEPTSDNKYAPFPRLRERNSYRLLGLPKDASMDEVLVAKNFLIEEYRWHEPSKESIELAFDNIIQERLKDRNKLGFGAGRDGYRPDPSSSKTSLNRRISNLFDPTITVRTLINEGVVFVGLALWALTSRDQSFPLTGAFAYSVFKLQSKRVRNNPEGPFLAGNPVVGAVLTTVINLALGCALMAALTTPLAPYIEGSIRHIGGFAVVMIMGILCVYLK</sequence>
<organism evidence="3 4">
    <name type="scientific">Chlamydomonas eustigma</name>
    <dbReference type="NCBI Taxonomy" id="1157962"/>
    <lineage>
        <taxon>Eukaryota</taxon>
        <taxon>Viridiplantae</taxon>
        <taxon>Chlorophyta</taxon>
        <taxon>core chlorophytes</taxon>
        <taxon>Chlorophyceae</taxon>
        <taxon>CS clade</taxon>
        <taxon>Chlamydomonadales</taxon>
        <taxon>Chlamydomonadaceae</taxon>
        <taxon>Chlamydomonas</taxon>
    </lineage>
</organism>
<dbReference type="PANTHER" id="PTHR33372:SF2">
    <property type="entry name" value="PROTEIN CHAPERONE-LIKE PROTEIN OF POR1, CHLOROPLASTIC"/>
    <property type="match status" value="1"/>
</dbReference>
<accession>A0A250XNB7</accession>
<feature type="region of interest" description="Disordered" evidence="1">
    <location>
        <begin position="136"/>
        <end position="155"/>
    </location>
</feature>
<evidence type="ECO:0000313" key="3">
    <source>
        <dbReference type="EMBL" id="GAX84567.1"/>
    </source>
</evidence>
<dbReference type="STRING" id="1157962.A0A250XNB7"/>
<dbReference type="OrthoDB" id="2014563at2759"/>
<evidence type="ECO:0000313" key="4">
    <source>
        <dbReference type="Proteomes" id="UP000232323"/>
    </source>
</evidence>
<proteinExistence type="predicted"/>
<dbReference type="GO" id="GO:0031969">
    <property type="term" value="C:chloroplast membrane"/>
    <property type="evidence" value="ECO:0007669"/>
    <property type="project" value="TreeGrafter"/>
</dbReference>
<gene>
    <name evidence="3" type="ORF">CEUSTIGMA_g11988.t1</name>
</gene>
<keyword evidence="2" id="KW-0472">Membrane</keyword>
<dbReference type="Pfam" id="PF11833">
    <property type="entry name" value="CPP1-like"/>
    <property type="match status" value="1"/>
</dbReference>
<feature type="transmembrane region" description="Helical" evidence="2">
    <location>
        <begin position="221"/>
        <end position="247"/>
    </location>
</feature>